<reference evidence="8" key="1">
    <citation type="submission" date="2021-12" db="EMBL/GenBank/DDBJ databases">
        <title>Convergent genome expansion in fungi linked to evolution of root-endophyte symbiosis.</title>
        <authorList>
            <consortium name="DOE Joint Genome Institute"/>
            <person name="Ke Y.-H."/>
            <person name="Bonito G."/>
            <person name="Liao H.-L."/>
            <person name="Looney B."/>
            <person name="Rojas-Flechas A."/>
            <person name="Nash J."/>
            <person name="Hameed K."/>
            <person name="Schadt C."/>
            <person name="Martin F."/>
            <person name="Crous P.W."/>
            <person name="Miettinen O."/>
            <person name="Magnuson J.K."/>
            <person name="Labbe J."/>
            <person name="Jacobson D."/>
            <person name="Doktycz M.J."/>
            <person name="Veneault-Fourrey C."/>
            <person name="Kuo A."/>
            <person name="Mondo S."/>
            <person name="Calhoun S."/>
            <person name="Riley R."/>
            <person name="Ohm R."/>
            <person name="LaButti K."/>
            <person name="Andreopoulos B."/>
            <person name="Pangilinan J."/>
            <person name="Nolan M."/>
            <person name="Tritt A."/>
            <person name="Clum A."/>
            <person name="Lipzen A."/>
            <person name="Daum C."/>
            <person name="Barry K."/>
            <person name="Grigoriev I.V."/>
            <person name="Vilgalys R."/>
        </authorList>
    </citation>
    <scope>NUCLEOTIDE SEQUENCE</scope>
    <source>
        <strain evidence="8">PMI_201</strain>
    </source>
</reference>
<gene>
    <name evidence="8" type="ORF">BGW36DRAFT_426328</name>
</gene>
<feature type="transmembrane region" description="Helical" evidence="7">
    <location>
        <begin position="459"/>
        <end position="479"/>
    </location>
</feature>
<protein>
    <submittedName>
        <fullName evidence="8">Pantothenate transporter</fullName>
    </submittedName>
</protein>
<dbReference type="Pfam" id="PF07690">
    <property type="entry name" value="MFS_1"/>
    <property type="match status" value="1"/>
</dbReference>
<dbReference type="InterPro" id="IPR036259">
    <property type="entry name" value="MFS_trans_sf"/>
</dbReference>
<dbReference type="GO" id="GO:0016020">
    <property type="term" value="C:membrane"/>
    <property type="evidence" value="ECO:0007669"/>
    <property type="project" value="UniProtKB-SubCell"/>
</dbReference>
<evidence type="ECO:0000256" key="2">
    <source>
        <dbReference type="ARBA" id="ARBA00022448"/>
    </source>
</evidence>
<organism evidence="8 9">
    <name type="scientific">Talaromyces proteolyticus</name>
    <dbReference type="NCBI Taxonomy" id="1131652"/>
    <lineage>
        <taxon>Eukaryota</taxon>
        <taxon>Fungi</taxon>
        <taxon>Dikarya</taxon>
        <taxon>Ascomycota</taxon>
        <taxon>Pezizomycotina</taxon>
        <taxon>Eurotiomycetes</taxon>
        <taxon>Eurotiomycetidae</taxon>
        <taxon>Eurotiales</taxon>
        <taxon>Trichocomaceae</taxon>
        <taxon>Talaromyces</taxon>
        <taxon>Talaromyces sect. Bacilispori</taxon>
    </lineage>
</organism>
<evidence type="ECO:0000313" key="8">
    <source>
        <dbReference type="EMBL" id="KAH8698633.1"/>
    </source>
</evidence>
<dbReference type="GO" id="GO:0022857">
    <property type="term" value="F:transmembrane transporter activity"/>
    <property type="evidence" value="ECO:0007669"/>
    <property type="project" value="InterPro"/>
</dbReference>
<proteinExistence type="predicted"/>
<comment type="subcellular location">
    <subcellularLocation>
        <location evidence="1">Membrane</location>
        <topology evidence="1">Multi-pass membrane protein</topology>
    </subcellularLocation>
</comment>
<keyword evidence="9" id="KW-1185">Reference proteome</keyword>
<evidence type="ECO:0000256" key="5">
    <source>
        <dbReference type="ARBA" id="ARBA00023136"/>
    </source>
</evidence>
<dbReference type="SUPFAM" id="SSF103473">
    <property type="entry name" value="MFS general substrate transporter"/>
    <property type="match status" value="1"/>
</dbReference>
<dbReference type="PANTHER" id="PTHR43791">
    <property type="entry name" value="PERMEASE-RELATED"/>
    <property type="match status" value="1"/>
</dbReference>
<dbReference type="InterPro" id="IPR011701">
    <property type="entry name" value="MFS"/>
</dbReference>
<keyword evidence="5 7" id="KW-0472">Membrane</keyword>
<feature type="transmembrane region" description="Helical" evidence="7">
    <location>
        <begin position="253"/>
        <end position="275"/>
    </location>
</feature>
<dbReference type="EMBL" id="JAJTJA010000005">
    <property type="protein sequence ID" value="KAH8698633.1"/>
    <property type="molecule type" value="Genomic_DNA"/>
</dbReference>
<accession>A0AAD4KSZ6</accession>
<feature type="transmembrane region" description="Helical" evidence="7">
    <location>
        <begin position="428"/>
        <end position="447"/>
    </location>
</feature>
<feature type="transmembrane region" description="Helical" evidence="7">
    <location>
        <begin position="333"/>
        <end position="353"/>
    </location>
</feature>
<feature type="transmembrane region" description="Helical" evidence="7">
    <location>
        <begin position="397"/>
        <end position="416"/>
    </location>
</feature>
<feature type="region of interest" description="Disordered" evidence="6">
    <location>
        <begin position="1"/>
        <end position="44"/>
    </location>
</feature>
<name>A0AAD4KSZ6_9EURO</name>
<dbReference type="RefSeq" id="XP_046073097.1">
    <property type="nucleotide sequence ID" value="XM_046220252.1"/>
</dbReference>
<evidence type="ECO:0000256" key="4">
    <source>
        <dbReference type="ARBA" id="ARBA00022989"/>
    </source>
</evidence>
<dbReference type="Gene3D" id="1.20.1250.20">
    <property type="entry name" value="MFS general substrate transporter like domains"/>
    <property type="match status" value="1"/>
</dbReference>
<keyword evidence="2" id="KW-0813">Transport</keyword>
<dbReference type="FunFam" id="1.20.1250.20:FF:000247">
    <property type="entry name" value="MFS general substrate transporter"/>
    <property type="match status" value="1"/>
</dbReference>
<comment type="caution">
    <text evidence="8">The sequence shown here is derived from an EMBL/GenBank/DDBJ whole genome shotgun (WGS) entry which is preliminary data.</text>
</comment>
<feature type="transmembrane region" description="Helical" evidence="7">
    <location>
        <begin position="494"/>
        <end position="512"/>
    </location>
</feature>
<evidence type="ECO:0000256" key="1">
    <source>
        <dbReference type="ARBA" id="ARBA00004141"/>
    </source>
</evidence>
<feature type="transmembrane region" description="Helical" evidence="7">
    <location>
        <begin position="189"/>
        <end position="208"/>
    </location>
</feature>
<sequence length="552" mass="63007">MAIETNPENNPHEVGNLPNKEATVSPLELSSSSDEETGSTTSHNIFSDPEILAHYTSIYEEAKYECRHLLDPNLRWSEEEERKVVLKLDWHVCLWACIMFFALQIDRGNLIQAVSGNLLEELHLTTNDYNYGNTIFLVSFLCAEVPSQLVSKKLGPDRWIPTQMTLWSIVAMSQYALKGKSSFYATRSLLGILEGGFIPDLVLWLSYFYTSSELPIRLSFFWATLSVTGIINSLLAFGILHLDGAHGVAGWRYLFLIEGIITLSVGIASFFLMPASAVQTKTWFRPNGWFNDRELSIVVNRVLRDDPTKGDMHNRMAITPKRLWLSLKDFDMWPIYALGLIAYVPLQPTAYYMSLSLRKLGFTTFQTNLLTIPSTVISIFTLLGLTWLSRRVRERTFVSMLQPIWTLPCVIALRFWPGELQQSWGTFALMTVLLSYPYCHAILVAWCSTNSGSVRTRSISAAVYNMMVQVGSVISANIYRSEDAPLYHQGNRNLIIINCLVIGLFFFTKFYYITRNKWKARKWAALTEEEKIDYIKSTTDQGNKRLDFSFVH</sequence>
<dbReference type="PANTHER" id="PTHR43791:SF29">
    <property type="entry name" value="MAJOR FACILITATOR SUPERFAMILY (MFS) PROFILE DOMAIN-CONTAINING PROTEIN"/>
    <property type="match status" value="1"/>
</dbReference>
<evidence type="ECO:0000256" key="3">
    <source>
        <dbReference type="ARBA" id="ARBA00022692"/>
    </source>
</evidence>
<evidence type="ECO:0000256" key="6">
    <source>
        <dbReference type="SAM" id="MobiDB-lite"/>
    </source>
</evidence>
<evidence type="ECO:0000313" key="9">
    <source>
        <dbReference type="Proteomes" id="UP001201262"/>
    </source>
</evidence>
<dbReference type="Proteomes" id="UP001201262">
    <property type="component" value="Unassembled WGS sequence"/>
</dbReference>
<feature type="transmembrane region" description="Helical" evidence="7">
    <location>
        <begin position="365"/>
        <end position="385"/>
    </location>
</feature>
<dbReference type="AlphaFoldDB" id="A0AAD4KSZ6"/>
<dbReference type="GeneID" id="70250539"/>
<evidence type="ECO:0000256" key="7">
    <source>
        <dbReference type="SAM" id="Phobius"/>
    </source>
</evidence>
<feature type="transmembrane region" description="Helical" evidence="7">
    <location>
        <begin position="220"/>
        <end position="241"/>
    </location>
</feature>
<dbReference type="FunFam" id="1.20.1250.20:FF:000106">
    <property type="entry name" value="MFS transporter, putative"/>
    <property type="match status" value="1"/>
</dbReference>
<keyword evidence="4 7" id="KW-1133">Transmembrane helix</keyword>
<feature type="compositionally biased region" description="Low complexity" evidence="6">
    <location>
        <begin position="25"/>
        <end position="42"/>
    </location>
</feature>
<keyword evidence="3 7" id="KW-0812">Transmembrane</keyword>